<dbReference type="RefSeq" id="WP_094996561.1">
    <property type="nucleotide sequence ID" value="NZ_BMJL01000006.1"/>
</dbReference>
<name>A0A223V521_9FLAO</name>
<dbReference type="EMBL" id="CP022957">
    <property type="protein sequence ID" value="ASV29939.1"/>
    <property type="molecule type" value="Genomic_DNA"/>
</dbReference>
<keyword evidence="3" id="KW-1185">Reference proteome</keyword>
<evidence type="ECO:0000256" key="1">
    <source>
        <dbReference type="SAM" id="MobiDB-lite"/>
    </source>
</evidence>
<accession>A0A223V521</accession>
<dbReference type="KEGG" id="marb:CJ263_06720"/>
<proteinExistence type="predicted"/>
<evidence type="ECO:0000313" key="2">
    <source>
        <dbReference type="EMBL" id="ASV29939.1"/>
    </source>
</evidence>
<organism evidence="2 3">
    <name type="scientific">Maribacter cobaltidurans</name>
    <dbReference type="NCBI Taxonomy" id="1178778"/>
    <lineage>
        <taxon>Bacteria</taxon>
        <taxon>Pseudomonadati</taxon>
        <taxon>Bacteroidota</taxon>
        <taxon>Flavobacteriia</taxon>
        <taxon>Flavobacteriales</taxon>
        <taxon>Flavobacteriaceae</taxon>
        <taxon>Maribacter</taxon>
    </lineage>
</organism>
<feature type="region of interest" description="Disordered" evidence="1">
    <location>
        <begin position="56"/>
        <end position="76"/>
    </location>
</feature>
<sequence length="76" mass="8479">MGSNGYNYEIYLVRYDIEKMEGNTEMFRLFVGRGRKGQATFSPLVLLRGREGVGQNWNGKTTESGRPKVACSGGLE</sequence>
<protein>
    <submittedName>
        <fullName evidence="2">Uncharacterized protein</fullName>
    </submittedName>
</protein>
<gene>
    <name evidence="2" type="ORF">CJ263_06720</name>
</gene>
<evidence type="ECO:0000313" key="3">
    <source>
        <dbReference type="Proteomes" id="UP000215244"/>
    </source>
</evidence>
<reference evidence="2 3" key="1">
    <citation type="submission" date="2017-08" db="EMBL/GenBank/DDBJ databases">
        <title>The complete genome sequence of Maribacter sp. B1, isolated from deep-sea sediment.</title>
        <authorList>
            <person name="Wu Y.-H."/>
            <person name="Cheng H."/>
            <person name="Xu X.-W."/>
        </authorList>
    </citation>
    <scope>NUCLEOTIDE SEQUENCE [LARGE SCALE GENOMIC DNA]</scope>
    <source>
        <strain evidence="2 3">B1</strain>
    </source>
</reference>
<dbReference type="Proteomes" id="UP000215244">
    <property type="component" value="Chromosome"/>
</dbReference>
<dbReference type="AlphaFoldDB" id="A0A223V521"/>
<dbReference type="OrthoDB" id="1447017at2"/>